<protein>
    <submittedName>
        <fullName evidence="1">Predicted glycosyltransferase, group 1</fullName>
    </submittedName>
    <submittedName>
        <fullName evidence="2">Teichuronic acid biosynthesis glycosyltransferase TuaH</fullName>
        <ecNumber evidence="2">2.4.-.-</ecNumber>
    </submittedName>
</protein>
<name>D8GMJ9_CLOLD</name>
<dbReference type="Proteomes" id="UP000001656">
    <property type="component" value="Chromosome"/>
</dbReference>
<reference evidence="1 3" key="2">
    <citation type="journal article" date="2010" name="Proc. Natl. Acad. Sci. U.S.A.">
        <title>Clostridium ljungdahlii represents a microbial production platform based on syngas.</title>
        <authorList>
            <person name="Kopke M."/>
            <person name="Held C."/>
            <person name="Hujer S."/>
            <person name="Liesegang H."/>
            <person name="Wiezer A."/>
            <person name="Wollherr A."/>
            <person name="Ehrenreich A."/>
            <person name="Liebl W."/>
            <person name="Gottschalk G."/>
            <person name="Durre P."/>
        </authorList>
    </citation>
    <scope>NUCLEOTIDE SEQUENCE [LARGE SCALE GENOMIC DNA]</scope>
    <source>
        <strain evidence="3">ATCC 55383 / DSM 13528 / PETC</strain>
        <strain evidence="1">DSM 13528</strain>
    </source>
</reference>
<keyword evidence="1" id="KW-0808">Transferase</keyword>
<reference evidence="2 4" key="3">
    <citation type="journal article" date="2016" name="Biotechnol. Bioeng.">
        <title>Traits of selected Clostridium strains for syngas fermentation to ethanol.</title>
        <authorList>
            <person name="Martin M.E."/>
            <person name="Richter H."/>
            <person name="Saha S."/>
            <person name="Angenent L.T."/>
        </authorList>
    </citation>
    <scope>NUCLEOTIDE SEQUENCE [LARGE SCALE GENOMIC DNA]</scope>
    <source>
        <strain evidence="2 4">PETC</strain>
    </source>
</reference>
<dbReference type="SUPFAM" id="SSF53756">
    <property type="entry name" value="UDP-Glycosyltransferase/glycogen phosphorylase"/>
    <property type="match status" value="1"/>
</dbReference>
<dbReference type="PANTHER" id="PTHR45947">
    <property type="entry name" value="SULFOQUINOVOSYL TRANSFERASE SQD2"/>
    <property type="match status" value="1"/>
</dbReference>
<reference evidence="1" key="1">
    <citation type="submission" date="2009-07" db="EMBL/GenBank/DDBJ databases">
        <authorList>
            <person name="Koepke M."/>
            <person name="Hujer S."/>
            <person name="Held C."/>
            <person name="Wiezer A."/>
            <person name="Liesegang H."/>
            <person name="Ehrenreich A."/>
            <person name="Gottschalk G."/>
            <person name="Duerre P."/>
        </authorList>
    </citation>
    <scope>NUCLEOTIDE SEQUENCE</scope>
    <source>
        <strain evidence="1">DSM 13528</strain>
    </source>
</reference>
<dbReference type="Proteomes" id="UP000077020">
    <property type="component" value="Unassembled WGS sequence"/>
</dbReference>
<evidence type="ECO:0000313" key="3">
    <source>
        <dbReference type="Proteomes" id="UP000001656"/>
    </source>
</evidence>
<evidence type="ECO:0000313" key="4">
    <source>
        <dbReference type="Proteomes" id="UP000077020"/>
    </source>
</evidence>
<dbReference type="Pfam" id="PF13692">
    <property type="entry name" value="Glyco_trans_1_4"/>
    <property type="match status" value="1"/>
</dbReference>
<gene>
    <name evidence="2" type="primary">tuaH</name>
    <name evidence="1" type="ordered locus">CLJU_c05270</name>
    <name evidence="2" type="ORF">WX45_02469</name>
</gene>
<dbReference type="STRING" id="748727.CLJU_c05270"/>
<dbReference type="EMBL" id="LITS01000002">
    <property type="protein sequence ID" value="OAA89227.1"/>
    <property type="molecule type" value="Genomic_DNA"/>
</dbReference>
<dbReference type="Gene3D" id="3.40.50.2000">
    <property type="entry name" value="Glycogen Phosphorylase B"/>
    <property type="match status" value="2"/>
</dbReference>
<evidence type="ECO:0000313" key="1">
    <source>
        <dbReference type="EMBL" id="ADK13609.1"/>
    </source>
</evidence>
<sequence>MPERNGYFSKYTKICTEVLMGGFKLKNILYISLIDWFWIKQRPQHISEFLSRNNKITYVSIRSWRNNTNVNIAHSKNDYNINKSNFNVNPNMNIIRKRLIPKENSCKYIKNINDKIMSNILKRLDKENNYDVIIITHPKQYDIIPKNFFNSKLFIYDCMDNYKCWPNFNKNKLINNEKKIVESSKYVITTSQDLYNEIIKCNPHLISKIHVVNNGVDIETFDINKINKVDDVDIFKQNNKKKVGYIGTISIWMDLDLIKNVALKNSNIDFYIIGPVEKGTNLEKYSDIENIIFTGSQPYYSIPNILNDLDVCIMPFKKTDLVKSVNPVKIYEYLAMGKPVIALRYDETEKFGDLIYTYETQKEFENCLNKILHQQEEKSVMDKRKRFAKQNSWKCRTNQIEKFINEGMKNK</sequence>
<keyword evidence="4" id="KW-1185">Reference proteome</keyword>
<proteinExistence type="predicted"/>
<dbReference type="PANTHER" id="PTHR45947:SF3">
    <property type="entry name" value="SULFOQUINOVOSYL TRANSFERASE SQD2"/>
    <property type="match status" value="1"/>
</dbReference>
<accession>D8GMJ9</accession>
<dbReference type="CAZy" id="GT4">
    <property type="family name" value="Glycosyltransferase Family 4"/>
</dbReference>
<keyword evidence="2" id="KW-0328">Glycosyltransferase</keyword>
<dbReference type="InterPro" id="IPR050194">
    <property type="entry name" value="Glycosyltransferase_grp1"/>
</dbReference>
<organism evidence="1 3">
    <name type="scientific">Clostridium ljungdahlii (strain ATCC 55383 / DSM 13528 / PETC)</name>
    <dbReference type="NCBI Taxonomy" id="748727"/>
    <lineage>
        <taxon>Bacteria</taxon>
        <taxon>Bacillati</taxon>
        <taxon>Bacillota</taxon>
        <taxon>Clostridia</taxon>
        <taxon>Eubacteriales</taxon>
        <taxon>Clostridiaceae</taxon>
        <taxon>Clostridium</taxon>
    </lineage>
</organism>
<dbReference type="EMBL" id="CP001666">
    <property type="protein sequence ID" value="ADK13609.1"/>
    <property type="molecule type" value="Genomic_DNA"/>
</dbReference>
<dbReference type="GO" id="GO:0016757">
    <property type="term" value="F:glycosyltransferase activity"/>
    <property type="evidence" value="ECO:0007669"/>
    <property type="project" value="UniProtKB-KW"/>
</dbReference>
<dbReference type="HOGENOM" id="CLU_041132_3_1_9"/>
<dbReference type="PATRIC" id="fig|748727.19.peg.2200"/>
<dbReference type="AlphaFoldDB" id="D8GMJ9"/>
<dbReference type="eggNOG" id="COG0438">
    <property type="taxonomic scope" value="Bacteria"/>
</dbReference>
<evidence type="ECO:0000313" key="2">
    <source>
        <dbReference type="EMBL" id="OAA89227.1"/>
    </source>
</evidence>
<dbReference type="KEGG" id="clj:CLJU_c05270"/>
<dbReference type="EC" id="2.4.-.-" evidence="2"/>